<proteinExistence type="predicted"/>
<reference evidence="1 2" key="1">
    <citation type="submission" date="2021-06" db="EMBL/GenBank/DDBJ databases">
        <title>Nitratireductor porphyridii sp. nov., isolated from a small marine red alga, Porphyridium purpureum in South Korea.</title>
        <authorList>
            <person name="Kim K.H."/>
            <person name="Kristyanto S."/>
            <person name="Jeon C.O."/>
        </authorList>
    </citation>
    <scope>NUCLEOTIDE SEQUENCE [LARGE SCALE GENOMIC DNA]</scope>
    <source>
        <strain evidence="1 2">R6</strain>
    </source>
</reference>
<name>A0ABS7R8T7_9HYPH</name>
<dbReference type="EMBL" id="JAHSQO010000003">
    <property type="protein sequence ID" value="MBY8917351.1"/>
    <property type="molecule type" value="Genomic_DNA"/>
</dbReference>
<keyword evidence="2" id="KW-1185">Reference proteome</keyword>
<dbReference type="RefSeq" id="WP_223004533.1">
    <property type="nucleotide sequence ID" value="NZ_JAHSQO010000003.1"/>
</dbReference>
<evidence type="ECO:0000313" key="2">
    <source>
        <dbReference type="Proteomes" id="UP000777661"/>
    </source>
</evidence>
<protein>
    <submittedName>
        <fullName evidence="1">Uncharacterized protein</fullName>
    </submittedName>
</protein>
<gene>
    <name evidence="1" type="ORF">KVG22_12180</name>
</gene>
<dbReference type="Proteomes" id="UP000777661">
    <property type="component" value="Unassembled WGS sequence"/>
</dbReference>
<organism evidence="1 2">
    <name type="scientific">Nitratireductor rhodophyticola</name>
    <dbReference type="NCBI Taxonomy" id="2854036"/>
    <lineage>
        <taxon>Bacteria</taxon>
        <taxon>Pseudomonadati</taxon>
        <taxon>Pseudomonadota</taxon>
        <taxon>Alphaproteobacteria</taxon>
        <taxon>Hyphomicrobiales</taxon>
        <taxon>Phyllobacteriaceae</taxon>
        <taxon>Nitratireductor</taxon>
    </lineage>
</organism>
<accession>A0ABS7R8T7</accession>
<evidence type="ECO:0000313" key="1">
    <source>
        <dbReference type="EMBL" id="MBY8917351.1"/>
    </source>
</evidence>
<comment type="caution">
    <text evidence="1">The sequence shown here is derived from an EMBL/GenBank/DDBJ whole genome shotgun (WGS) entry which is preliminary data.</text>
</comment>
<sequence length="59" mass="6733">MTAGKGWVLSLRDRKIWDLDLDSFFIHRFGVAGMGRLSLNPQQPRAIEKLHHCRVATGE</sequence>